<dbReference type="Proteomes" id="UP000783287">
    <property type="component" value="Unassembled WGS sequence"/>
</dbReference>
<keyword evidence="1" id="KW-0472">Membrane</keyword>
<keyword evidence="1" id="KW-0812">Transmembrane</keyword>
<proteinExistence type="predicted"/>
<comment type="caution">
    <text evidence="2">The sequence shown here is derived from an EMBL/GenBank/DDBJ whole genome shotgun (WGS) entry which is preliminary data.</text>
</comment>
<dbReference type="AlphaFoldDB" id="A0A955L551"/>
<evidence type="ECO:0000313" key="2">
    <source>
        <dbReference type="EMBL" id="MCA9383090.1"/>
    </source>
</evidence>
<reference evidence="2" key="1">
    <citation type="submission" date="2020-04" db="EMBL/GenBank/DDBJ databases">
        <authorList>
            <person name="Zhang T."/>
        </authorList>
    </citation>
    <scope>NUCLEOTIDE SEQUENCE</scope>
    <source>
        <strain evidence="2">HKST-UBA14</strain>
    </source>
</reference>
<sequence>MKLLIKRIQLGITKFIKGFGINSVSRDLRIMGVLVFILLILLVITQFGGSEPDTYKDFESGDDYNVTYNDTRGTYYVEVFNTDDPEAKVEEIRNMLLESGVNPDDILISVPGVFSGKDPSEEQYIDPEIIEQQQQEYEQRQEIFYNGPEEYHE</sequence>
<feature type="transmembrane region" description="Helical" evidence="1">
    <location>
        <begin position="30"/>
        <end position="49"/>
    </location>
</feature>
<evidence type="ECO:0000256" key="1">
    <source>
        <dbReference type="SAM" id="Phobius"/>
    </source>
</evidence>
<protein>
    <submittedName>
        <fullName evidence="2">Uncharacterized protein</fullName>
    </submittedName>
</protein>
<organism evidence="2 3">
    <name type="scientific">Candidatus Dojkabacteria bacterium</name>
    <dbReference type="NCBI Taxonomy" id="2099670"/>
    <lineage>
        <taxon>Bacteria</taxon>
        <taxon>Candidatus Dojkabacteria</taxon>
    </lineage>
</organism>
<dbReference type="EMBL" id="JAGQLK010000026">
    <property type="protein sequence ID" value="MCA9383090.1"/>
    <property type="molecule type" value="Genomic_DNA"/>
</dbReference>
<keyword evidence="1" id="KW-1133">Transmembrane helix</keyword>
<gene>
    <name evidence="2" type="ORF">KC909_01875</name>
</gene>
<name>A0A955L551_9BACT</name>
<reference evidence="2" key="2">
    <citation type="journal article" date="2021" name="Microbiome">
        <title>Successional dynamics and alternative stable states in a saline activated sludge microbial community over 9 years.</title>
        <authorList>
            <person name="Wang Y."/>
            <person name="Ye J."/>
            <person name="Ju F."/>
            <person name="Liu L."/>
            <person name="Boyd J.A."/>
            <person name="Deng Y."/>
            <person name="Parks D.H."/>
            <person name="Jiang X."/>
            <person name="Yin X."/>
            <person name="Woodcroft B.J."/>
            <person name="Tyson G.W."/>
            <person name="Hugenholtz P."/>
            <person name="Polz M.F."/>
            <person name="Zhang T."/>
        </authorList>
    </citation>
    <scope>NUCLEOTIDE SEQUENCE</scope>
    <source>
        <strain evidence="2">HKST-UBA14</strain>
    </source>
</reference>
<accession>A0A955L551</accession>
<evidence type="ECO:0000313" key="3">
    <source>
        <dbReference type="Proteomes" id="UP000783287"/>
    </source>
</evidence>